<dbReference type="InterPro" id="IPR050325">
    <property type="entry name" value="Prot/Nucl_acid_deglycase"/>
</dbReference>
<dbReference type="RefSeq" id="WP_345247420.1">
    <property type="nucleotide sequence ID" value="NZ_BAABHD010000079.1"/>
</dbReference>
<keyword evidence="1" id="KW-0346">Stress response</keyword>
<dbReference type="EMBL" id="BAABHD010000079">
    <property type="protein sequence ID" value="GAA4465352.1"/>
    <property type="molecule type" value="Genomic_DNA"/>
</dbReference>
<comment type="caution">
    <text evidence="4">The sequence shown here is derived from an EMBL/GenBank/DDBJ whole genome shotgun (WGS) entry which is preliminary data.</text>
</comment>
<dbReference type="Gene3D" id="3.40.50.880">
    <property type="match status" value="1"/>
</dbReference>
<keyword evidence="2" id="KW-0456">Lyase</keyword>
<name>A0ABP8NDD9_9BACT</name>
<dbReference type="PANTHER" id="PTHR48094:SF11">
    <property type="entry name" value="GLUTATHIONE-INDEPENDENT GLYOXALASE HSP31-RELATED"/>
    <property type="match status" value="1"/>
</dbReference>
<dbReference type="Pfam" id="PF17124">
    <property type="entry name" value="ThiJ_like"/>
    <property type="match status" value="1"/>
</dbReference>
<dbReference type="InterPro" id="IPR029062">
    <property type="entry name" value="Class_I_gatase-like"/>
</dbReference>
<dbReference type="PANTHER" id="PTHR48094">
    <property type="entry name" value="PROTEIN/NUCLEIC ACID DEGLYCASE DJ-1-RELATED"/>
    <property type="match status" value="1"/>
</dbReference>
<keyword evidence="5" id="KW-1185">Reference proteome</keyword>
<accession>A0ABP8NDD9</accession>
<reference evidence="5" key="1">
    <citation type="journal article" date="2019" name="Int. J. Syst. Evol. Microbiol.">
        <title>The Global Catalogue of Microorganisms (GCM) 10K type strain sequencing project: providing services to taxonomists for standard genome sequencing and annotation.</title>
        <authorList>
            <consortium name="The Broad Institute Genomics Platform"/>
            <consortium name="The Broad Institute Genome Sequencing Center for Infectious Disease"/>
            <person name="Wu L."/>
            <person name="Ma J."/>
        </authorList>
    </citation>
    <scope>NUCLEOTIDE SEQUENCE [LARGE SCALE GENOMIC DNA]</scope>
    <source>
        <strain evidence="5">JCM 17927</strain>
    </source>
</reference>
<sequence length="258" mass="28100">MSKKVLILASNLGLWGEELQAPWDALNKAGFDVTLATPKGITPLPLELSVDKNFIDPMQNYHVNPGEVVDRINEILDNGEWDNPIKIEDANMADYDVLVLVGGPGSPLDLVGNPFVHKLCVDAYAQGKILGALCYAVGAFVWARDTDTLHRSIIYGKKIVAHPREWDFTGPLNYPLSRRNSQNAGTDLVTQGFIFPLCVVVEDAVGPGGRVYSDPTANREKPQVMYDHPFVTALSVESSIAFGNKLVEVLSVSAEVPA</sequence>
<dbReference type="SUPFAM" id="SSF52317">
    <property type="entry name" value="Class I glutamine amidotransferase-like"/>
    <property type="match status" value="1"/>
</dbReference>
<dbReference type="InterPro" id="IPR032633">
    <property type="entry name" value="ThiJ-like"/>
</dbReference>
<evidence type="ECO:0000256" key="1">
    <source>
        <dbReference type="ARBA" id="ARBA00023016"/>
    </source>
</evidence>
<comment type="similarity">
    <text evidence="3">Belongs to the peptidase C56 family. HSP31-like subfamily.</text>
</comment>
<evidence type="ECO:0000313" key="5">
    <source>
        <dbReference type="Proteomes" id="UP001501175"/>
    </source>
</evidence>
<evidence type="ECO:0008006" key="6">
    <source>
        <dbReference type="Google" id="ProtNLM"/>
    </source>
</evidence>
<proteinExistence type="inferred from homology"/>
<dbReference type="Proteomes" id="UP001501175">
    <property type="component" value="Unassembled WGS sequence"/>
</dbReference>
<protein>
    <recommendedName>
        <fullName evidence="6">Intracellular protease/amidase</fullName>
    </recommendedName>
</protein>
<evidence type="ECO:0000256" key="2">
    <source>
        <dbReference type="ARBA" id="ARBA00023239"/>
    </source>
</evidence>
<gene>
    <name evidence="4" type="ORF">GCM10023189_45830</name>
</gene>
<evidence type="ECO:0000256" key="3">
    <source>
        <dbReference type="ARBA" id="ARBA00038493"/>
    </source>
</evidence>
<organism evidence="4 5">
    <name type="scientific">Nibrella saemangeumensis</name>
    <dbReference type="NCBI Taxonomy" id="1084526"/>
    <lineage>
        <taxon>Bacteria</taxon>
        <taxon>Pseudomonadati</taxon>
        <taxon>Bacteroidota</taxon>
        <taxon>Cytophagia</taxon>
        <taxon>Cytophagales</taxon>
        <taxon>Spirosomataceae</taxon>
        <taxon>Nibrella</taxon>
    </lineage>
</organism>
<evidence type="ECO:0000313" key="4">
    <source>
        <dbReference type="EMBL" id="GAA4465352.1"/>
    </source>
</evidence>